<dbReference type="Pfam" id="PF08340">
    <property type="entry name" value="YicC-like_C"/>
    <property type="match status" value="1"/>
</dbReference>
<keyword evidence="4" id="KW-0378">Hydrolase</keyword>
<dbReference type="AlphaFoldDB" id="A0A6F9EB28"/>
<dbReference type="GO" id="GO:0016787">
    <property type="term" value="F:hydrolase activity"/>
    <property type="evidence" value="ECO:0007669"/>
    <property type="project" value="UniProtKB-KW"/>
</dbReference>
<feature type="domain" description="Endoribonuclease YicC-like C-terminal" evidence="7">
    <location>
        <begin position="177"/>
        <end position="292"/>
    </location>
</feature>
<name>A0A6F9EB28_9BACL</name>
<protein>
    <submittedName>
        <fullName evidence="8">YicC family protein</fullName>
    </submittedName>
</protein>
<dbReference type="PANTHER" id="PTHR30636">
    <property type="entry name" value="UPF0701 PROTEIN YICC"/>
    <property type="match status" value="1"/>
</dbReference>
<dbReference type="Proteomes" id="UP000502196">
    <property type="component" value="Chromosome"/>
</dbReference>
<evidence type="ECO:0000256" key="3">
    <source>
        <dbReference type="ARBA" id="ARBA00022759"/>
    </source>
</evidence>
<evidence type="ECO:0000256" key="2">
    <source>
        <dbReference type="ARBA" id="ARBA00022722"/>
    </source>
</evidence>
<evidence type="ECO:0000259" key="6">
    <source>
        <dbReference type="Pfam" id="PF03755"/>
    </source>
</evidence>
<dbReference type="Pfam" id="PF03755">
    <property type="entry name" value="YicC-like_N"/>
    <property type="match status" value="1"/>
</dbReference>
<evidence type="ECO:0000256" key="1">
    <source>
        <dbReference type="ARBA" id="ARBA00001968"/>
    </source>
</evidence>
<gene>
    <name evidence="8" type="ORF">COOX1_1998</name>
</gene>
<dbReference type="EMBL" id="LR792683">
    <property type="protein sequence ID" value="CAB3393616.1"/>
    <property type="molecule type" value="Genomic_DNA"/>
</dbReference>
<dbReference type="InterPro" id="IPR005229">
    <property type="entry name" value="YicC/YloC-like"/>
</dbReference>
<keyword evidence="2" id="KW-0540">Nuclease</keyword>
<dbReference type="InterPro" id="IPR013527">
    <property type="entry name" value="YicC-like_N"/>
</dbReference>
<feature type="domain" description="Endoribonuclease YicC-like N-terminal" evidence="6">
    <location>
        <begin position="2"/>
        <end position="156"/>
    </location>
</feature>
<evidence type="ECO:0000313" key="8">
    <source>
        <dbReference type="EMBL" id="CAB3393616.1"/>
    </source>
</evidence>
<dbReference type="InterPro" id="IPR013551">
    <property type="entry name" value="YicC-like_C"/>
</dbReference>
<dbReference type="NCBIfam" id="TIGR00255">
    <property type="entry name" value="YicC/YloC family endoribonuclease"/>
    <property type="match status" value="1"/>
</dbReference>
<reference evidence="8 9" key="1">
    <citation type="submission" date="2020-04" db="EMBL/GenBank/DDBJ databases">
        <authorList>
            <person name="Hogendoorn C."/>
        </authorList>
    </citation>
    <scope>NUCLEOTIDE SEQUENCE [LARGE SCALE GENOMIC DNA]</scope>
    <source>
        <strain evidence="8">COOX1</strain>
    </source>
</reference>
<dbReference type="PANTHER" id="PTHR30636:SF3">
    <property type="entry name" value="UPF0701 PROTEIN YICC"/>
    <property type="match status" value="1"/>
</dbReference>
<dbReference type="GO" id="GO:0004521">
    <property type="term" value="F:RNA endonuclease activity"/>
    <property type="evidence" value="ECO:0007669"/>
    <property type="project" value="InterPro"/>
</dbReference>
<sequence>MLKSMTGYGRGTGHGAGYTVGVEIRSVNHRFREIAIRGPREWLALEDDLRRAVAREISRGRVDVYISVLPDPTVGDPAILDIALARAVKKAGDALAADLGFPDGISLRDILAIPGVVRPQEAAVDPEVARPVVKRALDAALRMLAAARRREGERLEEDARHRFSHLSRLVEEIGLLAADVPKEYRRRLEEKMQEWNLPGVVDAGRMAVEVAMLADRASIEEEIVRLSSHLGQFEAALGSREAVGRRLEFLLQEMFREFNTIGAKACSAEIALRVVDAKTVLEQLREQVQNVE</sequence>
<comment type="cofactor">
    <cofactor evidence="1">
        <name>a divalent metal cation</name>
        <dbReference type="ChEBI" id="CHEBI:60240"/>
    </cofactor>
</comment>
<proteinExistence type="inferred from homology"/>
<comment type="similarity">
    <text evidence="5">Belongs to the YicC/YloC family.</text>
</comment>
<keyword evidence="3" id="KW-0255">Endonuclease</keyword>
<evidence type="ECO:0000256" key="5">
    <source>
        <dbReference type="ARBA" id="ARBA00035648"/>
    </source>
</evidence>
<accession>A0A6F9EB28</accession>
<organism evidence="8 9">
    <name type="scientific">Kyrpidia spormannii</name>
    <dbReference type="NCBI Taxonomy" id="2055160"/>
    <lineage>
        <taxon>Bacteria</taxon>
        <taxon>Bacillati</taxon>
        <taxon>Bacillota</taxon>
        <taxon>Bacilli</taxon>
        <taxon>Bacillales</taxon>
        <taxon>Alicyclobacillaceae</taxon>
        <taxon>Kyrpidia</taxon>
    </lineage>
</organism>
<evidence type="ECO:0000313" key="9">
    <source>
        <dbReference type="Proteomes" id="UP000502196"/>
    </source>
</evidence>
<dbReference type="RefSeq" id="WP_170085728.1">
    <property type="nucleotide sequence ID" value="NZ_CP047972.1"/>
</dbReference>
<evidence type="ECO:0000256" key="4">
    <source>
        <dbReference type="ARBA" id="ARBA00022801"/>
    </source>
</evidence>
<evidence type="ECO:0000259" key="7">
    <source>
        <dbReference type="Pfam" id="PF08340"/>
    </source>
</evidence>